<protein>
    <recommendedName>
        <fullName evidence="4">NDT80 domain-containing protein</fullName>
    </recommendedName>
</protein>
<feature type="region of interest" description="Disordered" evidence="3">
    <location>
        <begin position="1"/>
        <end position="143"/>
    </location>
</feature>
<accession>A0A317XX56</accession>
<dbReference type="STRING" id="1882483.A0A317XX56"/>
<dbReference type="EMBL" id="KZ819189">
    <property type="protein sequence ID" value="PWZ02413.1"/>
    <property type="molecule type" value="Genomic_DNA"/>
</dbReference>
<dbReference type="GO" id="GO:0051321">
    <property type="term" value="P:meiotic cell cycle"/>
    <property type="evidence" value="ECO:0007669"/>
    <property type="project" value="TreeGrafter"/>
</dbReference>
<feature type="region of interest" description="Disordered" evidence="3">
    <location>
        <begin position="625"/>
        <end position="679"/>
    </location>
</feature>
<evidence type="ECO:0000313" key="5">
    <source>
        <dbReference type="EMBL" id="PWZ02413.1"/>
    </source>
</evidence>
<evidence type="ECO:0000313" key="6">
    <source>
        <dbReference type="Proteomes" id="UP000246740"/>
    </source>
</evidence>
<dbReference type="Gene3D" id="2.60.40.1390">
    <property type="entry name" value="NDT80 DNA-binding domain"/>
    <property type="match status" value="1"/>
</dbReference>
<dbReference type="GO" id="GO:0003677">
    <property type="term" value="F:DNA binding"/>
    <property type="evidence" value="ECO:0007669"/>
    <property type="project" value="UniProtKB-KW"/>
</dbReference>
<feature type="compositionally biased region" description="Polar residues" evidence="3">
    <location>
        <begin position="87"/>
        <end position="102"/>
    </location>
</feature>
<evidence type="ECO:0000256" key="1">
    <source>
        <dbReference type="ARBA" id="ARBA00023125"/>
    </source>
</evidence>
<evidence type="ECO:0000256" key="2">
    <source>
        <dbReference type="PROSITE-ProRule" id="PRU00850"/>
    </source>
</evidence>
<dbReference type="PANTHER" id="PTHR35144:SF2">
    <property type="entry name" value="MEIOSIS-SPECIFIC TRANSCRIPTION FACTOR NDT80"/>
    <property type="match status" value="1"/>
</dbReference>
<gene>
    <name evidence="5" type="ORF">BCV70DRAFT_235976</name>
</gene>
<dbReference type="GO" id="GO:0003700">
    <property type="term" value="F:DNA-binding transcription factor activity"/>
    <property type="evidence" value="ECO:0007669"/>
    <property type="project" value="UniProtKB-UniRule"/>
</dbReference>
<dbReference type="InParanoid" id="A0A317XX56"/>
<dbReference type="AlphaFoldDB" id="A0A317XX56"/>
<keyword evidence="6" id="KW-1185">Reference proteome</keyword>
<dbReference type="Proteomes" id="UP000246740">
    <property type="component" value="Unassembled WGS sequence"/>
</dbReference>
<organism evidence="5 6">
    <name type="scientific">Testicularia cyperi</name>
    <dbReference type="NCBI Taxonomy" id="1882483"/>
    <lineage>
        <taxon>Eukaryota</taxon>
        <taxon>Fungi</taxon>
        <taxon>Dikarya</taxon>
        <taxon>Basidiomycota</taxon>
        <taxon>Ustilaginomycotina</taxon>
        <taxon>Ustilaginomycetes</taxon>
        <taxon>Ustilaginales</taxon>
        <taxon>Anthracoideaceae</taxon>
        <taxon>Testicularia</taxon>
    </lineage>
</organism>
<dbReference type="PROSITE" id="PS51517">
    <property type="entry name" value="NDT80"/>
    <property type="match status" value="1"/>
</dbReference>
<keyword evidence="1 2" id="KW-0238">DNA-binding</keyword>
<dbReference type="OrthoDB" id="2288358at2759"/>
<dbReference type="InterPro" id="IPR024061">
    <property type="entry name" value="NDT80_DNA-bd_dom"/>
</dbReference>
<dbReference type="GO" id="GO:0000228">
    <property type="term" value="C:nuclear chromosome"/>
    <property type="evidence" value="ECO:0007669"/>
    <property type="project" value="TreeGrafter"/>
</dbReference>
<proteinExistence type="predicted"/>
<feature type="DNA-binding region" description="NDT80" evidence="2">
    <location>
        <begin position="373"/>
        <end position="633"/>
    </location>
</feature>
<evidence type="ECO:0000256" key="3">
    <source>
        <dbReference type="SAM" id="MobiDB-lite"/>
    </source>
</evidence>
<feature type="region of interest" description="Disordered" evidence="3">
    <location>
        <begin position="296"/>
        <end position="327"/>
    </location>
</feature>
<feature type="domain" description="NDT80" evidence="4">
    <location>
        <begin position="373"/>
        <end position="633"/>
    </location>
</feature>
<feature type="compositionally biased region" description="Low complexity" evidence="3">
    <location>
        <begin position="129"/>
        <end position="143"/>
    </location>
</feature>
<sequence>MLPGPPARIHRSSSDTVGPLYSPTKSTNMPSSGCTGNATAFSDRPRLPPLSTIDSNTMDRPRILRPSFSYGGGHSSASVAPRGRYQPQASTSPISSRSSFMDNTGPWPYSPGGVTDQPRTPTYTPPLSPSRSRTSSLRSTNLSETDEAWTGYLDWSKTSARNVSRSAVTDSETVSGTVSGLNMHHLVESHFAGAIPRSPAPCDSRLFDRSETQPKSYFQGRAGHPDVASNALGLEHGTSTSATEASFPARGVEQVTDACSESAFAFRHRMQSKQEQESFLDAPLAKLSIGSRKGIMAAPHTHSGSSSEGGSEHSRARGAQAAFERHSRAEVGGDAGLYQMPVLRAISPLDDFSSDSGDCDDDAPHMLVSYHSAARTPGNEQLEHDSRLCAPIAEGCTGEIFDAGCVQLRQLRIDSPRRQARRVQVRLSTTTHQCFSVVDGKWACYRRNYLKIDVALDLLDEAGRKCNDLFGLHCISAAGQHREISQFAIQLSAHVVDDTGQLKEGADGVVPLIQFGPARERGPREEVKPMLLRPGGRLRDDCATNESIHLSDQTIAAFRRVQIRSATLNNGQRGSAGQQFYALKLSLLAYSEEGRDQRCYPGPDGSEAITVATLVSHPITVRGRSKMHYAPLPRAAGKKRRQHPAPDCPEVPSRKRASVDGYSAHTGEPNGTLGLSQGGAEAASIDAGRRRSIRLFLTSSSTDADGRVADEDASTPPSRACSQHGAASVMDIRSVL</sequence>
<dbReference type="Pfam" id="PF05224">
    <property type="entry name" value="NDT80_PhoG"/>
    <property type="match status" value="1"/>
</dbReference>
<dbReference type="SUPFAM" id="SSF49417">
    <property type="entry name" value="p53-like transcription factors"/>
    <property type="match status" value="1"/>
</dbReference>
<dbReference type="PANTHER" id="PTHR35144">
    <property type="entry name" value="MEIOSIS-SPECIFIC TRANSCRIPTION FACTOR NDT80"/>
    <property type="match status" value="1"/>
</dbReference>
<feature type="compositionally biased region" description="Polar residues" evidence="3">
    <location>
        <begin position="23"/>
        <end position="40"/>
    </location>
</feature>
<reference evidence="5 6" key="1">
    <citation type="journal article" date="2018" name="Mol. Biol. Evol.">
        <title>Broad Genomic Sampling Reveals a Smut Pathogenic Ancestry of the Fungal Clade Ustilaginomycotina.</title>
        <authorList>
            <person name="Kijpornyongpan T."/>
            <person name="Mondo S.J."/>
            <person name="Barry K."/>
            <person name="Sandor L."/>
            <person name="Lee J."/>
            <person name="Lipzen A."/>
            <person name="Pangilinan J."/>
            <person name="LaButti K."/>
            <person name="Hainaut M."/>
            <person name="Henrissat B."/>
            <person name="Grigoriev I.V."/>
            <person name="Spatafora J.W."/>
            <person name="Aime M.C."/>
        </authorList>
    </citation>
    <scope>NUCLEOTIDE SEQUENCE [LARGE SCALE GENOMIC DNA]</scope>
    <source>
        <strain evidence="5 6">MCA 3645</strain>
    </source>
</reference>
<dbReference type="InterPro" id="IPR037141">
    <property type="entry name" value="NDT80_DNA-bd_dom_sf"/>
</dbReference>
<name>A0A317XX56_9BASI</name>
<dbReference type="InterPro" id="IPR052605">
    <property type="entry name" value="Fungal_trans_regulator"/>
</dbReference>
<dbReference type="InterPro" id="IPR008967">
    <property type="entry name" value="p53-like_TF_DNA-bd_sf"/>
</dbReference>
<evidence type="ECO:0000259" key="4">
    <source>
        <dbReference type="PROSITE" id="PS51517"/>
    </source>
</evidence>
<feature type="region of interest" description="Disordered" evidence="3">
    <location>
        <begin position="703"/>
        <end position="736"/>
    </location>
</feature>
<dbReference type="GO" id="GO:0045944">
    <property type="term" value="P:positive regulation of transcription by RNA polymerase II"/>
    <property type="evidence" value="ECO:0007669"/>
    <property type="project" value="TreeGrafter"/>
</dbReference>